<name>A0ABW6SVN9_9ACTN</name>
<protein>
    <submittedName>
        <fullName evidence="3">Glycosyltransferase</fullName>
    </submittedName>
</protein>
<feature type="region of interest" description="Disordered" evidence="1">
    <location>
        <begin position="415"/>
        <end position="441"/>
    </location>
</feature>
<dbReference type="Proteomes" id="UP001602013">
    <property type="component" value="Unassembled WGS sequence"/>
</dbReference>
<dbReference type="RefSeq" id="WP_387413360.1">
    <property type="nucleotide sequence ID" value="NZ_JBIASD010000013.1"/>
</dbReference>
<dbReference type="EMBL" id="JBIASD010000013">
    <property type="protein sequence ID" value="MFF3668009.1"/>
    <property type="molecule type" value="Genomic_DNA"/>
</dbReference>
<dbReference type="Gene3D" id="3.40.50.2000">
    <property type="entry name" value="Glycogen Phosphorylase B"/>
    <property type="match status" value="2"/>
</dbReference>
<proteinExistence type="predicted"/>
<dbReference type="SUPFAM" id="SSF53756">
    <property type="entry name" value="UDP-Glycosyltransferase/glycogen phosphorylase"/>
    <property type="match status" value="1"/>
</dbReference>
<feature type="compositionally biased region" description="Basic and acidic residues" evidence="1">
    <location>
        <begin position="415"/>
        <end position="433"/>
    </location>
</feature>
<keyword evidence="4" id="KW-1185">Reference proteome</keyword>
<evidence type="ECO:0000256" key="1">
    <source>
        <dbReference type="SAM" id="MobiDB-lite"/>
    </source>
</evidence>
<dbReference type="InterPro" id="IPR010610">
    <property type="entry name" value="EryCIII-like_C"/>
</dbReference>
<dbReference type="PANTHER" id="PTHR48050">
    <property type="entry name" value="STEROL 3-BETA-GLUCOSYLTRANSFERASE"/>
    <property type="match status" value="1"/>
</dbReference>
<gene>
    <name evidence="3" type="ORF">ACFYXI_20695</name>
</gene>
<reference evidence="3 4" key="1">
    <citation type="submission" date="2024-10" db="EMBL/GenBank/DDBJ databases">
        <title>The Natural Products Discovery Center: Release of the First 8490 Sequenced Strains for Exploring Actinobacteria Biosynthetic Diversity.</title>
        <authorList>
            <person name="Kalkreuter E."/>
            <person name="Kautsar S.A."/>
            <person name="Yang D."/>
            <person name="Bader C.D."/>
            <person name="Teijaro C.N."/>
            <person name="Fluegel L."/>
            <person name="Davis C.M."/>
            <person name="Simpson J.R."/>
            <person name="Lauterbach L."/>
            <person name="Steele A.D."/>
            <person name="Gui C."/>
            <person name="Meng S."/>
            <person name="Li G."/>
            <person name="Viehrig K."/>
            <person name="Ye F."/>
            <person name="Su P."/>
            <person name="Kiefer A.F."/>
            <person name="Nichols A."/>
            <person name="Cepeda A.J."/>
            <person name="Yan W."/>
            <person name="Fan B."/>
            <person name="Jiang Y."/>
            <person name="Adhikari A."/>
            <person name="Zheng C.-J."/>
            <person name="Schuster L."/>
            <person name="Cowan T.M."/>
            <person name="Smanski M.J."/>
            <person name="Chevrette M.G."/>
            <person name="De Carvalho L.P.S."/>
            <person name="Shen B."/>
        </authorList>
    </citation>
    <scope>NUCLEOTIDE SEQUENCE [LARGE SCALE GENOMIC DNA]</scope>
    <source>
        <strain evidence="3 4">NPDC002173</strain>
    </source>
</reference>
<feature type="domain" description="Erythromycin biosynthesis protein CIII-like C-terminal" evidence="2">
    <location>
        <begin position="296"/>
        <end position="415"/>
    </location>
</feature>
<sequence length="441" mass="46165">MSKNFLFATWSGGGAVPPVLSVARALRERGHSVRVLADSSLHEEVAASGAEPIAWTTAPQGDTADPAKEVLKDFEARTPLGAFARLRDRIVCGPAADYARDTLAELRAHSADVLVADSSLLGTLTAGEAAGIPVASLATTIYPMPTPGAPPFGPGFAPATGMLGHLRDRILMGLIMKPWAKGLPALNAARVANVLAPLDSVVDAFCRVDRCLVLSPRALDYPSRRFPDYVRHVGPRLDDPAWVGELELPTGDAPLVLVSLSSTFMNQRVVLERIAEALGTLPVRGLLTTGPAVDPATIRAPGNVLVTAAAPHSIALRHAAVTITHAGHGTAVKSLAAGVPLVCVPLGRDQREVARHVEFAGAGITVSKSSSPRTIARAVDRVLHDPSYRREAQRLAAEIAAETATDRAVAELEALAERTTGRDEGTPGHDAAERSGLNSVG</sequence>
<evidence type="ECO:0000259" key="2">
    <source>
        <dbReference type="Pfam" id="PF06722"/>
    </source>
</evidence>
<dbReference type="InterPro" id="IPR002213">
    <property type="entry name" value="UDP_glucos_trans"/>
</dbReference>
<dbReference type="Pfam" id="PF06722">
    <property type="entry name" value="EryCIII-like_C"/>
    <property type="match status" value="1"/>
</dbReference>
<organism evidence="3 4">
    <name type="scientific">Microtetraspora malaysiensis</name>
    <dbReference type="NCBI Taxonomy" id="161358"/>
    <lineage>
        <taxon>Bacteria</taxon>
        <taxon>Bacillati</taxon>
        <taxon>Actinomycetota</taxon>
        <taxon>Actinomycetes</taxon>
        <taxon>Streptosporangiales</taxon>
        <taxon>Streptosporangiaceae</taxon>
        <taxon>Microtetraspora</taxon>
    </lineage>
</organism>
<accession>A0ABW6SVN9</accession>
<dbReference type="InterPro" id="IPR050426">
    <property type="entry name" value="Glycosyltransferase_28"/>
</dbReference>
<dbReference type="CDD" id="cd03784">
    <property type="entry name" value="GT1_Gtf-like"/>
    <property type="match status" value="1"/>
</dbReference>
<evidence type="ECO:0000313" key="4">
    <source>
        <dbReference type="Proteomes" id="UP001602013"/>
    </source>
</evidence>
<evidence type="ECO:0000313" key="3">
    <source>
        <dbReference type="EMBL" id="MFF3668009.1"/>
    </source>
</evidence>
<dbReference type="PANTHER" id="PTHR48050:SF13">
    <property type="entry name" value="STEROL 3-BETA-GLUCOSYLTRANSFERASE UGT80A2"/>
    <property type="match status" value="1"/>
</dbReference>
<comment type="caution">
    <text evidence="3">The sequence shown here is derived from an EMBL/GenBank/DDBJ whole genome shotgun (WGS) entry which is preliminary data.</text>
</comment>